<dbReference type="InterPro" id="IPR021683">
    <property type="entry name" value="DUF3267"/>
</dbReference>
<dbReference type="Pfam" id="PF11667">
    <property type="entry name" value="DUF3267"/>
    <property type="match status" value="1"/>
</dbReference>
<dbReference type="EMBL" id="BMFV01000046">
    <property type="protein sequence ID" value="GGH88096.1"/>
    <property type="molecule type" value="Genomic_DNA"/>
</dbReference>
<comment type="caution">
    <text evidence="2">The sequence shown here is derived from an EMBL/GenBank/DDBJ whole genome shotgun (WGS) entry which is preliminary data.</text>
</comment>
<feature type="transmembrane region" description="Helical" evidence="1">
    <location>
        <begin position="47"/>
        <end position="65"/>
    </location>
</feature>
<evidence type="ECO:0000313" key="3">
    <source>
        <dbReference type="Proteomes" id="UP000656813"/>
    </source>
</evidence>
<evidence type="ECO:0000313" key="2">
    <source>
        <dbReference type="EMBL" id="GGH88096.1"/>
    </source>
</evidence>
<protein>
    <submittedName>
        <fullName evidence="2">Putative membrane protein YhaJ</fullName>
    </submittedName>
</protein>
<sequence length="185" mass="20984">MNCWKSFNITKDLGSLKLTIFSILGLISFYIVFNLSFHREASHNDLSLLNVITFIVLLMLILPIHKLLHGAPIWLAGKKADLVIERNRWFPIVYCQIKGPISKYLAIISLGCPAIVVTFIMILLALIFPSQMNEYAFIGAINFGLSVFDILYLLHLFSAPTHAFIEDDRDCCRILIKESVKNKAI</sequence>
<reference evidence="2" key="1">
    <citation type="journal article" date="2014" name="Int. J. Syst. Evol. Microbiol.">
        <title>Complete genome sequence of Corynebacterium casei LMG S-19264T (=DSM 44701T), isolated from a smear-ripened cheese.</title>
        <authorList>
            <consortium name="US DOE Joint Genome Institute (JGI-PGF)"/>
            <person name="Walter F."/>
            <person name="Albersmeier A."/>
            <person name="Kalinowski J."/>
            <person name="Ruckert C."/>
        </authorList>
    </citation>
    <scope>NUCLEOTIDE SEQUENCE</scope>
    <source>
        <strain evidence="2">CGMCC 1.12777</strain>
    </source>
</reference>
<dbReference type="RefSeq" id="WP_188499116.1">
    <property type="nucleotide sequence ID" value="NZ_BMFV01000046.1"/>
</dbReference>
<keyword evidence="1" id="KW-1133">Transmembrane helix</keyword>
<keyword evidence="1" id="KW-0812">Transmembrane</keyword>
<proteinExistence type="predicted"/>
<reference evidence="2" key="2">
    <citation type="submission" date="2020-09" db="EMBL/GenBank/DDBJ databases">
        <authorList>
            <person name="Sun Q."/>
            <person name="Zhou Y."/>
        </authorList>
    </citation>
    <scope>NUCLEOTIDE SEQUENCE</scope>
    <source>
        <strain evidence="2">CGMCC 1.12777</strain>
    </source>
</reference>
<dbReference type="Proteomes" id="UP000656813">
    <property type="component" value="Unassembled WGS sequence"/>
</dbReference>
<feature type="transmembrane region" description="Helical" evidence="1">
    <location>
        <begin position="135"/>
        <end position="154"/>
    </location>
</feature>
<name>A0A8J3ENI5_9BACL</name>
<accession>A0A8J3ENI5</accession>
<feature type="transmembrane region" description="Helical" evidence="1">
    <location>
        <begin position="16"/>
        <end position="35"/>
    </location>
</feature>
<evidence type="ECO:0000256" key="1">
    <source>
        <dbReference type="SAM" id="Phobius"/>
    </source>
</evidence>
<keyword evidence="3" id="KW-1185">Reference proteome</keyword>
<gene>
    <name evidence="2" type="primary">yhaJ</name>
    <name evidence="2" type="ORF">GCM10007096_39640</name>
</gene>
<dbReference type="AlphaFoldDB" id="A0A8J3ENI5"/>
<feature type="transmembrane region" description="Helical" evidence="1">
    <location>
        <begin position="104"/>
        <end position="128"/>
    </location>
</feature>
<keyword evidence="1" id="KW-0472">Membrane</keyword>
<organism evidence="2 3">
    <name type="scientific">Pullulanibacillus pueri</name>
    <dbReference type="NCBI Taxonomy" id="1437324"/>
    <lineage>
        <taxon>Bacteria</taxon>
        <taxon>Bacillati</taxon>
        <taxon>Bacillota</taxon>
        <taxon>Bacilli</taxon>
        <taxon>Bacillales</taxon>
        <taxon>Sporolactobacillaceae</taxon>
        <taxon>Pullulanibacillus</taxon>
    </lineage>
</organism>